<protein>
    <submittedName>
        <fullName evidence="1">Thioredoxin family protein</fullName>
    </submittedName>
</protein>
<proteinExistence type="predicted"/>
<dbReference type="Gene3D" id="3.40.30.10">
    <property type="entry name" value="Glutaredoxin"/>
    <property type="match status" value="1"/>
</dbReference>
<gene>
    <name evidence="1" type="ORF">FEM33_06275</name>
</gene>
<keyword evidence="2" id="KW-1185">Reference proteome</keyword>
<dbReference type="SUPFAM" id="SSF52833">
    <property type="entry name" value="Thioredoxin-like"/>
    <property type="match status" value="1"/>
</dbReference>
<comment type="caution">
    <text evidence="1">The sequence shown here is derived from an EMBL/GenBank/DDBJ whole genome shotgun (WGS) entry which is preliminary data.</text>
</comment>
<sequence length="208" mass="24068">MKNAAHLFPYAVTEKAYSYSDYMELMEKVVLENTTTGLKQSEDLKHYTRLNLSRMQRLNKKVTVNEDLKKTISQFQFPQTWFILTEAWCGDAAQNIPSIVALALFNSQITVKLLLRDENPEIMDAYLTNGGRSIPKLIALDENFNELFTWGPRPAGAQEMLKAYQANPVKPYMEFAEDIQRWYISDKTESIQKELKELLEGVLIENKF</sequence>
<dbReference type="Proteomes" id="UP000323994">
    <property type="component" value="Unassembled WGS sequence"/>
</dbReference>
<dbReference type="AlphaFoldDB" id="A0A5M8QVB9"/>
<name>A0A5M8QVB9_9BACT</name>
<reference evidence="1 2" key="1">
    <citation type="submission" date="2019-05" db="EMBL/GenBank/DDBJ databases">
        <authorList>
            <person name="Qu J.-H."/>
        </authorList>
    </citation>
    <scope>NUCLEOTIDE SEQUENCE [LARGE SCALE GENOMIC DNA]</scope>
    <source>
        <strain evidence="1 2">NS28</strain>
    </source>
</reference>
<dbReference type="EMBL" id="VBSN01000027">
    <property type="protein sequence ID" value="KAA6440207.1"/>
    <property type="molecule type" value="Genomic_DNA"/>
</dbReference>
<accession>A0A5M8QVB9</accession>
<evidence type="ECO:0000313" key="1">
    <source>
        <dbReference type="EMBL" id="KAA6440207.1"/>
    </source>
</evidence>
<dbReference type="InterPro" id="IPR036249">
    <property type="entry name" value="Thioredoxin-like_sf"/>
</dbReference>
<organism evidence="1 2">
    <name type="scientific">Dyadobacter flavalbus</name>
    <dbReference type="NCBI Taxonomy" id="2579942"/>
    <lineage>
        <taxon>Bacteria</taxon>
        <taxon>Pseudomonadati</taxon>
        <taxon>Bacteroidota</taxon>
        <taxon>Cytophagia</taxon>
        <taxon>Cytophagales</taxon>
        <taxon>Spirosomataceae</taxon>
        <taxon>Dyadobacter</taxon>
    </lineage>
</organism>
<dbReference type="OrthoDB" id="6120799at2"/>
<dbReference type="Pfam" id="PF14595">
    <property type="entry name" value="Thioredoxin_9"/>
    <property type="match status" value="1"/>
</dbReference>
<dbReference type="RefSeq" id="WP_139011231.1">
    <property type="nucleotide sequence ID" value="NZ_VBSN01000027.1"/>
</dbReference>
<evidence type="ECO:0000313" key="2">
    <source>
        <dbReference type="Proteomes" id="UP000323994"/>
    </source>
</evidence>